<dbReference type="Proteomes" id="UP000003489">
    <property type="component" value="Unassembled WGS sequence"/>
</dbReference>
<dbReference type="PANTHER" id="PTHR39662">
    <property type="entry name" value="DUF354 DOMAIN-CONTAINING PROTEIN-RELATED"/>
    <property type="match status" value="1"/>
</dbReference>
<dbReference type="Pfam" id="PF04007">
    <property type="entry name" value="DUF354"/>
    <property type="match status" value="1"/>
</dbReference>
<dbReference type="PATRIC" id="fig|483214.13.peg.254"/>
<sequence>MKVYQKSSQLLINKKIVKVVSLKIWIDISNAPHVRFFKDVIKYLESEGEDLIITARDFGDIHKLMNMYDIDFISVGKHGVSLYDKLKESTSRVYELVDVINDEKVDVALSKHSIELPRITFGLGIPSLYVLDNEHALAANKLTLPLCNRIITPNKIDIWKLMQFGADPNSIIPYNGTSELMHFKSFEYNDNIFDDLDLKLKYPKTILMRPEPSLASYLDADCHKSVLSPIVDVLKEYANILILPRFKAQAEIFEGIDNVTILEPPVDTSSLMKKADLVIGAGGTMNREAAILQTPVISCYPGKTLAVDQYYIDQGLMFRSNDIDEVIQKALAFIVNPHEKIDFKTDDLFQIIIDNIYDLGNEGK</sequence>
<evidence type="ECO:0008006" key="3">
    <source>
        <dbReference type="Google" id="ProtNLM"/>
    </source>
</evidence>
<dbReference type="HOGENOM" id="CLU_067068_1_0_2"/>
<protein>
    <recommendedName>
        <fullName evidence="3">DUF354 domain-containing protein</fullName>
    </recommendedName>
</protein>
<evidence type="ECO:0000313" key="2">
    <source>
        <dbReference type="Proteomes" id="UP000003489"/>
    </source>
</evidence>
<name>B9AD44_METSM</name>
<organism evidence="1 2">
    <name type="scientific">Methanobrevibacter smithii DSM 2375</name>
    <dbReference type="NCBI Taxonomy" id="483214"/>
    <lineage>
        <taxon>Archaea</taxon>
        <taxon>Methanobacteriati</taxon>
        <taxon>Methanobacteriota</taxon>
        <taxon>Methanomada group</taxon>
        <taxon>Methanobacteria</taxon>
        <taxon>Methanobacteriales</taxon>
        <taxon>Methanobacteriaceae</taxon>
        <taxon>Methanobrevibacter</taxon>
    </lineage>
</organism>
<accession>B9AD44</accession>
<dbReference type="PIRSF" id="PIRSF005357">
    <property type="entry name" value="UCP005357"/>
    <property type="match status" value="1"/>
</dbReference>
<proteinExistence type="predicted"/>
<comment type="caution">
    <text evidence="1">The sequence shown here is derived from an EMBL/GenBank/DDBJ whole genome shotgun (WGS) entry which is preliminary data.</text>
</comment>
<dbReference type="SUPFAM" id="SSF53756">
    <property type="entry name" value="UDP-Glycosyltransferase/glycogen phosphorylase"/>
    <property type="match status" value="1"/>
</dbReference>
<gene>
    <name evidence="1" type="ORF">METSMIALI_00266</name>
</gene>
<reference evidence="1 2" key="2">
    <citation type="submission" date="2008-11" db="EMBL/GenBank/DDBJ databases">
        <title>Draft genome sequence of Methanobrevibacter smithii (DSM 2375).</title>
        <authorList>
            <person name="Sudarsanam P."/>
            <person name="Ley R."/>
            <person name="Guruge J."/>
            <person name="Turnbaugh P.J."/>
            <person name="Mahowald M."/>
            <person name="Liep D."/>
            <person name="Gordon J."/>
        </authorList>
    </citation>
    <scope>NUCLEOTIDE SEQUENCE [LARGE SCALE GENOMIC DNA]</scope>
    <source>
        <strain evidence="1 2">DSM 2375</strain>
    </source>
</reference>
<reference evidence="1 2" key="1">
    <citation type="submission" date="2008-10" db="EMBL/GenBank/DDBJ databases">
        <authorList>
            <person name="Fulton L."/>
            <person name="Clifton S."/>
            <person name="Fulton B."/>
            <person name="Xu J."/>
            <person name="Minx P."/>
            <person name="Pepin K.H."/>
            <person name="Johnson M."/>
            <person name="Bhonagiri V."/>
            <person name="Nash W.E."/>
            <person name="Mardis E.R."/>
            <person name="Wilson R.K."/>
        </authorList>
    </citation>
    <scope>NUCLEOTIDE SEQUENCE [LARGE SCALE GENOMIC DNA]</scope>
    <source>
        <strain evidence="1 2">DSM 2375</strain>
    </source>
</reference>
<dbReference type="PANTHER" id="PTHR39662:SF1">
    <property type="entry name" value="DUF354 DOMAIN-CONTAINING PROTEIN"/>
    <property type="match status" value="1"/>
</dbReference>
<dbReference type="AlphaFoldDB" id="B9AD44"/>
<dbReference type="InterPro" id="IPR007152">
    <property type="entry name" value="DUF354"/>
</dbReference>
<dbReference type="EMBL" id="ABYW01000002">
    <property type="protein sequence ID" value="EEE41384.1"/>
    <property type="molecule type" value="Genomic_DNA"/>
</dbReference>
<evidence type="ECO:0000313" key="1">
    <source>
        <dbReference type="EMBL" id="EEE41384.1"/>
    </source>
</evidence>
<dbReference type="Gene3D" id="3.40.50.2000">
    <property type="entry name" value="Glycogen Phosphorylase B"/>
    <property type="match status" value="1"/>
</dbReference>